<feature type="compositionally biased region" description="Basic and acidic residues" evidence="1">
    <location>
        <begin position="1"/>
        <end position="24"/>
    </location>
</feature>
<dbReference type="Proteomes" id="UP000199766">
    <property type="component" value="Unassembled WGS sequence"/>
</dbReference>
<evidence type="ECO:0000313" key="2">
    <source>
        <dbReference type="EMBL" id="SER74037.1"/>
    </source>
</evidence>
<dbReference type="RefSeq" id="WP_091458893.1">
    <property type="nucleotide sequence ID" value="NZ_FOGD01000013.1"/>
</dbReference>
<dbReference type="STRING" id="180197.SAMN02982919_02931"/>
<dbReference type="AlphaFoldDB" id="A0A1H9RN39"/>
<organism evidence="2 3">
    <name type="scientific">Giesbergeria anulus</name>
    <dbReference type="NCBI Taxonomy" id="180197"/>
    <lineage>
        <taxon>Bacteria</taxon>
        <taxon>Pseudomonadati</taxon>
        <taxon>Pseudomonadota</taxon>
        <taxon>Betaproteobacteria</taxon>
        <taxon>Burkholderiales</taxon>
        <taxon>Comamonadaceae</taxon>
        <taxon>Giesbergeria</taxon>
    </lineage>
</organism>
<keyword evidence="3" id="KW-1185">Reference proteome</keyword>
<feature type="region of interest" description="Disordered" evidence="1">
    <location>
        <begin position="76"/>
        <end position="118"/>
    </location>
</feature>
<proteinExistence type="predicted"/>
<protein>
    <submittedName>
        <fullName evidence="2">Uncharacterized protein</fullName>
    </submittedName>
</protein>
<dbReference type="OrthoDB" id="7032350at2"/>
<dbReference type="EMBL" id="FOGD01000013">
    <property type="protein sequence ID" value="SER74037.1"/>
    <property type="molecule type" value="Genomic_DNA"/>
</dbReference>
<accession>A0A1H9RN39</accession>
<feature type="region of interest" description="Disordered" evidence="1">
    <location>
        <begin position="1"/>
        <end position="29"/>
    </location>
</feature>
<evidence type="ECO:0000256" key="1">
    <source>
        <dbReference type="SAM" id="MobiDB-lite"/>
    </source>
</evidence>
<reference evidence="2 3" key="1">
    <citation type="submission" date="2016-10" db="EMBL/GenBank/DDBJ databases">
        <authorList>
            <person name="de Groot N.N."/>
        </authorList>
    </citation>
    <scope>NUCLEOTIDE SEQUENCE [LARGE SCALE GENOMIC DNA]</scope>
    <source>
        <strain evidence="2 3">ATCC 35958</strain>
    </source>
</reference>
<evidence type="ECO:0000313" key="3">
    <source>
        <dbReference type="Proteomes" id="UP000199766"/>
    </source>
</evidence>
<gene>
    <name evidence="2" type="ORF">SAMN02982919_02931</name>
</gene>
<name>A0A1H9RN39_9BURK</name>
<sequence length="142" mass="15400">MTKDVHGFQKDERTYQDGAPDRQTKTLQAQQAVRTAQLYDAYQNATDPKQQAAIAERLRVLTGKDKPEAWKATALSGGKDALGNPQPGGALILNPTTGEHRYVQGGEQGGQPLPPKNQLVKGQVYQTGRGNMRWNGAGFDPA</sequence>